<keyword evidence="6" id="KW-0862">Zinc</keyword>
<evidence type="ECO:0000256" key="1">
    <source>
        <dbReference type="ARBA" id="ARBA00009388"/>
    </source>
</evidence>
<reference evidence="12" key="1">
    <citation type="submission" date="2017-05" db="EMBL/GenBank/DDBJ databases">
        <authorList>
            <person name="Ray J."/>
            <person name="Price M."/>
            <person name="Deutschbauer A."/>
        </authorList>
    </citation>
    <scope>NUCLEOTIDE SEQUENCE [LARGE SCALE GENOMIC DNA]</scope>
    <source>
        <strain evidence="12">DSM 19842</strain>
    </source>
</reference>
<evidence type="ECO:0000256" key="3">
    <source>
        <dbReference type="ARBA" id="ARBA00022723"/>
    </source>
</evidence>
<dbReference type="InterPro" id="IPR036116">
    <property type="entry name" value="FN3_sf"/>
</dbReference>
<sequence>MRKVYILASLLAGGLTCTLPAQAQQQERMQQSRENANGAPKLIEFKASGKQALRVSESDQALRSYLNLSADEDLRPKKHEVDKLGYRHQRYAQFYKGVRVEYGDYTVHSKNGMIQAMSGELKKIKGLSTTPAVPARAALQKALAFVGAKKYMWQVPEQEAWIKQLKNDSRATFYPEGELVVVQNYLSQDKEKQGQQVLAWKFDVYAQEPLSRDYIYVDAHSGEVVHKDAIIKHAAASATAATRYSGTKTITTDSYSGSYRLRDYSRGSGIETYNCKTGTSYNSATDFTDGDNSWTSGEYNNTAKDNAALDAHWAAQMTYDYFKNKHNRNSYDGNGAAIKSYVHYDVSYENAFWNGSVMTYGDGATRFDALTSLDVGAHEIGHAVCSSTANLVYSNESGALNEGLSDIWAAAVEQFAAPAKSTWLIGEDIDKQRPSLRSMSDPNAESQPDTYKGTYWYSGTGDNGGVHTNSGVLNHWFYILSVGKSGTNDIGVSFNVAGIGIEDAAKIVYRMESVYMTSNSNYADARTFAIKAAEDIFGAGSNQVVQTTNAWNAVGVGGKYGEISYCASQGGNASYEWIAGVKIGSFTKTSGAAGYTDFTASTVTLSAGSSNAITLTPGFASTTYNEYWKIWIDYNKDGDFDDAGELVFDAGGLSKTAVSGTLNVSASASGSTRMRVSMKYNGAQTACESFGYGEVEDYTVSFSSAPATCAVPSGLSASGVSTTAATLSWGAVTGATGYTVRFRASGTSTWTTSSVTGTTASVTGLAAGTAYEYQVSTVCTGGSSAYSASSTFTTSAGSVTYCASKGSNSSYEWIDLVQFAGINNTSGNDGGYRDNTSMVATVTPGSSHTIYISTGFASTAYTEYWKVWIDFNGDGDFNDTGEQVVSGSSSSSGTLSATVSVPASATPGTTRMRVSMKYNAAQTACETFSYGEVEDYSVNISSTAVAGFATSQSASAKLLGNEPANAALVYPNPAREYLHLNTAAKGTTVRVLSITGAELLQVSLQEGSNRLNVSQLPKGIYTVELNDGQKKLHQRFVKE</sequence>
<dbReference type="CDD" id="cd00063">
    <property type="entry name" value="FN3"/>
    <property type="match status" value="1"/>
</dbReference>
<dbReference type="CDD" id="cd09597">
    <property type="entry name" value="M4_TLP"/>
    <property type="match status" value="1"/>
</dbReference>
<evidence type="ECO:0000256" key="8">
    <source>
        <dbReference type="PIRSR" id="PIRSR623612-1"/>
    </source>
</evidence>
<feature type="signal peptide" evidence="9">
    <location>
        <begin position="1"/>
        <end position="23"/>
    </location>
</feature>
<dbReference type="InterPro" id="IPR013783">
    <property type="entry name" value="Ig-like_fold"/>
</dbReference>
<dbReference type="Gene3D" id="3.10.450.490">
    <property type="match status" value="1"/>
</dbReference>
<dbReference type="GO" id="GO:0046872">
    <property type="term" value="F:metal ion binding"/>
    <property type="evidence" value="ECO:0007669"/>
    <property type="project" value="UniProtKB-KW"/>
</dbReference>
<keyword evidence="2" id="KW-0645">Protease</keyword>
<dbReference type="Pfam" id="PF20009">
    <property type="entry name" value="GEVED"/>
    <property type="match status" value="2"/>
</dbReference>
<feature type="active site" evidence="8">
    <location>
        <position position="379"/>
    </location>
</feature>
<keyword evidence="3" id="KW-0479">Metal-binding</keyword>
<dbReference type="Pfam" id="PF00041">
    <property type="entry name" value="fn3"/>
    <property type="match status" value="1"/>
</dbReference>
<dbReference type="AlphaFoldDB" id="A0A1X9YPV8"/>
<dbReference type="Gene3D" id="3.10.170.10">
    <property type="match status" value="1"/>
</dbReference>
<dbReference type="SUPFAM" id="SSF55486">
    <property type="entry name" value="Metalloproteases ('zincins'), catalytic domain"/>
    <property type="match status" value="1"/>
</dbReference>
<dbReference type="GO" id="GO:0004222">
    <property type="term" value="F:metalloendopeptidase activity"/>
    <property type="evidence" value="ECO:0007669"/>
    <property type="project" value="InterPro"/>
</dbReference>
<dbReference type="STRING" id="709015.GCA_000472485_01094"/>
<dbReference type="KEGG" id="pact:CA264_05485"/>
<dbReference type="PANTHER" id="PTHR33794:SF1">
    <property type="entry name" value="BACILLOLYSIN"/>
    <property type="match status" value="1"/>
</dbReference>
<dbReference type="EMBL" id="CP021235">
    <property type="protein sequence ID" value="ARS34936.1"/>
    <property type="molecule type" value="Genomic_DNA"/>
</dbReference>
<dbReference type="InterPro" id="IPR011096">
    <property type="entry name" value="FTP_domain"/>
</dbReference>
<dbReference type="Pfam" id="PF07504">
    <property type="entry name" value="FTP"/>
    <property type="match status" value="1"/>
</dbReference>
<evidence type="ECO:0000256" key="5">
    <source>
        <dbReference type="ARBA" id="ARBA00022801"/>
    </source>
</evidence>
<dbReference type="SUPFAM" id="SSF49265">
    <property type="entry name" value="Fibronectin type III"/>
    <property type="match status" value="1"/>
</dbReference>
<evidence type="ECO:0000313" key="12">
    <source>
        <dbReference type="Proteomes" id="UP000266292"/>
    </source>
</evidence>
<dbReference type="InterPro" id="IPR023612">
    <property type="entry name" value="Peptidase_M4"/>
</dbReference>
<dbReference type="InterPro" id="IPR003961">
    <property type="entry name" value="FN3_dom"/>
</dbReference>
<dbReference type="InterPro" id="IPR045474">
    <property type="entry name" value="GEVED"/>
</dbReference>
<evidence type="ECO:0000313" key="11">
    <source>
        <dbReference type="EMBL" id="ARS34936.1"/>
    </source>
</evidence>
<evidence type="ECO:0000256" key="6">
    <source>
        <dbReference type="ARBA" id="ARBA00022833"/>
    </source>
</evidence>
<comment type="similarity">
    <text evidence="1">Belongs to the peptidase M4 family.</text>
</comment>
<keyword evidence="7" id="KW-0482">Metalloprotease</keyword>
<dbReference type="Pfam" id="PF02868">
    <property type="entry name" value="Peptidase_M4_C"/>
    <property type="match status" value="1"/>
</dbReference>
<dbReference type="InterPro" id="IPR027268">
    <property type="entry name" value="Peptidase_M4/M1_CTD_sf"/>
</dbReference>
<evidence type="ECO:0000256" key="4">
    <source>
        <dbReference type="ARBA" id="ARBA00022729"/>
    </source>
</evidence>
<dbReference type="InterPro" id="IPR050728">
    <property type="entry name" value="Zinc_Metalloprotease_M4"/>
</dbReference>
<dbReference type="Proteomes" id="UP000266292">
    <property type="component" value="Chromosome"/>
</dbReference>
<keyword evidence="5" id="KW-0378">Hydrolase</keyword>
<evidence type="ECO:0000256" key="7">
    <source>
        <dbReference type="ARBA" id="ARBA00023049"/>
    </source>
</evidence>
<evidence type="ECO:0000256" key="9">
    <source>
        <dbReference type="SAM" id="SignalP"/>
    </source>
</evidence>
<organism evidence="11 12">
    <name type="scientific">Pontibacter actiniarum</name>
    <dbReference type="NCBI Taxonomy" id="323450"/>
    <lineage>
        <taxon>Bacteria</taxon>
        <taxon>Pseudomonadati</taxon>
        <taxon>Bacteroidota</taxon>
        <taxon>Cytophagia</taxon>
        <taxon>Cytophagales</taxon>
        <taxon>Hymenobacteraceae</taxon>
        <taxon>Pontibacter</taxon>
    </lineage>
</organism>
<dbReference type="InterPro" id="IPR001570">
    <property type="entry name" value="Peptidase_M4_C_domain"/>
</dbReference>
<dbReference type="RefSeq" id="WP_025605301.1">
    <property type="nucleotide sequence ID" value="NZ_CP021235.1"/>
</dbReference>
<dbReference type="PROSITE" id="PS50853">
    <property type="entry name" value="FN3"/>
    <property type="match status" value="1"/>
</dbReference>
<dbReference type="InterPro" id="IPR013856">
    <property type="entry name" value="Peptidase_M4_domain"/>
</dbReference>
<dbReference type="Pfam" id="PF01447">
    <property type="entry name" value="Peptidase_M4"/>
    <property type="match status" value="1"/>
</dbReference>
<dbReference type="InterPro" id="IPR026444">
    <property type="entry name" value="Secre_tail"/>
</dbReference>
<accession>A0A1X9YPV8</accession>
<dbReference type="OrthoDB" id="291295at2"/>
<feature type="domain" description="Fibronectin type-III" evidence="10">
    <location>
        <begin position="711"/>
        <end position="797"/>
    </location>
</feature>
<dbReference type="PRINTS" id="PR00730">
    <property type="entry name" value="THERMOLYSIN"/>
</dbReference>
<dbReference type="Gene3D" id="1.10.390.10">
    <property type="entry name" value="Neutral Protease Domain 2"/>
    <property type="match status" value="1"/>
</dbReference>
<dbReference type="NCBIfam" id="TIGR04183">
    <property type="entry name" value="Por_Secre_tail"/>
    <property type="match status" value="1"/>
</dbReference>
<name>A0A1X9YPV8_9BACT</name>
<proteinExistence type="inferred from homology"/>
<dbReference type="GO" id="GO:0006508">
    <property type="term" value="P:proteolysis"/>
    <property type="evidence" value="ECO:0007669"/>
    <property type="project" value="UniProtKB-KW"/>
</dbReference>
<feature type="active site" description="Proton donor" evidence="8">
    <location>
        <position position="467"/>
    </location>
</feature>
<feature type="chain" id="PRO_5011012165" evidence="9">
    <location>
        <begin position="24"/>
        <end position="1039"/>
    </location>
</feature>
<dbReference type="Gene3D" id="2.60.40.10">
    <property type="entry name" value="Immunoglobulins"/>
    <property type="match status" value="1"/>
</dbReference>
<keyword evidence="4 9" id="KW-0732">Signal</keyword>
<dbReference type="Pfam" id="PF18962">
    <property type="entry name" value="Por_Secre_tail"/>
    <property type="match status" value="1"/>
</dbReference>
<evidence type="ECO:0000259" key="10">
    <source>
        <dbReference type="PROSITE" id="PS50853"/>
    </source>
</evidence>
<protein>
    <submittedName>
        <fullName evidence="11">T9SS C-terminal target domain-containing protein</fullName>
    </submittedName>
</protein>
<keyword evidence="12" id="KW-1185">Reference proteome</keyword>
<dbReference type="PANTHER" id="PTHR33794">
    <property type="entry name" value="BACILLOLYSIN"/>
    <property type="match status" value="1"/>
</dbReference>
<evidence type="ECO:0000256" key="2">
    <source>
        <dbReference type="ARBA" id="ARBA00022670"/>
    </source>
</evidence>
<gene>
    <name evidence="11" type="ORF">CA264_05485</name>
</gene>
<dbReference type="SMART" id="SM00060">
    <property type="entry name" value="FN3"/>
    <property type="match status" value="1"/>
</dbReference>